<dbReference type="InterPro" id="IPR004107">
    <property type="entry name" value="Integrase_SAM-like_N"/>
</dbReference>
<organism evidence="13 14">
    <name type="scientific">Fictibacillus aquaticus</name>
    <dbReference type="NCBI Taxonomy" id="2021314"/>
    <lineage>
        <taxon>Bacteria</taxon>
        <taxon>Bacillati</taxon>
        <taxon>Bacillota</taxon>
        <taxon>Bacilli</taxon>
        <taxon>Bacillales</taxon>
        <taxon>Fictibacillaceae</taxon>
        <taxon>Fictibacillus</taxon>
    </lineage>
</organism>
<dbReference type="Gene3D" id="1.10.443.10">
    <property type="entry name" value="Intergrase catalytic core"/>
    <property type="match status" value="1"/>
</dbReference>
<gene>
    <name evidence="13" type="ORF">CGZ90_11450</name>
</gene>
<dbReference type="InterPro" id="IPR050090">
    <property type="entry name" value="Tyrosine_recombinase_XerCD"/>
</dbReference>
<proteinExistence type="predicted"/>
<evidence type="ECO:0000256" key="3">
    <source>
        <dbReference type="ARBA" id="ARBA00022618"/>
    </source>
</evidence>
<sequence>MLFSDVTSQFLKSLKGKSNETIKTYHHVIKQLSAFLIERKKSIQSVTREDIQQYLNNLAASDKSQATIQKHWSAINTFAKMSGKEKILKEIVVPSKEAAAKTMRSGLGKLEQSRLVKSVKKHGSRRDVAIIMLLLTTGILISELIALNKKDVTITPRKAKITAGKQRAKRTITLNAAARKALVVYLDQQQEKEKENEALFSSSRSGRLDVRSVQLMLKKHGVTARELRQTFIMSLVSAGKKLSEVQSLTGIQSPQQLSEYFMKKKEEK</sequence>
<evidence type="ECO:0008006" key="15">
    <source>
        <dbReference type="Google" id="ProtNLM"/>
    </source>
</evidence>
<reference evidence="13 14" key="1">
    <citation type="submission" date="2017-07" db="EMBL/GenBank/DDBJ databases">
        <title>Fictibacillus sp. nov. GDSW-R2A3 Genome sequencing and assembly.</title>
        <authorList>
            <person name="Mayilraj S."/>
        </authorList>
    </citation>
    <scope>NUCLEOTIDE SEQUENCE [LARGE SCALE GENOMIC DNA]</scope>
    <source>
        <strain evidence="13 14">GDSW-R2A3</strain>
    </source>
</reference>
<keyword evidence="10" id="KW-1133">Transmembrane helix</keyword>
<keyword evidence="6 9" id="KW-0238">DNA-binding</keyword>
<dbReference type="InterPro" id="IPR044068">
    <property type="entry name" value="CB"/>
</dbReference>
<evidence type="ECO:0000313" key="13">
    <source>
        <dbReference type="EMBL" id="OYD57296.1"/>
    </source>
</evidence>
<keyword evidence="3" id="KW-0132">Cell division</keyword>
<evidence type="ECO:0000256" key="6">
    <source>
        <dbReference type="ARBA" id="ARBA00023125"/>
    </source>
</evidence>
<dbReference type="RefSeq" id="WP_094252644.1">
    <property type="nucleotide sequence ID" value="NZ_JBHLXL010000001.1"/>
</dbReference>
<evidence type="ECO:0000256" key="2">
    <source>
        <dbReference type="ARBA" id="ARBA00022490"/>
    </source>
</evidence>
<dbReference type="AlphaFoldDB" id="A0A235F7L1"/>
<evidence type="ECO:0000256" key="7">
    <source>
        <dbReference type="ARBA" id="ARBA00023172"/>
    </source>
</evidence>
<evidence type="ECO:0000256" key="9">
    <source>
        <dbReference type="PROSITE-ProRule" id="PRU01248"/>
    </source>
</evidence>
<comment type="caution">
    <text evidence="13">The sequence shown here is derived from an EMBL/GenBank/DDBJ whole genome shotgun (WGS) entry which is preliminary data.</text>
</comment>
<evidence type="ECO:0000256" key="5">
    <source>
        <dbReference type="ARBA" id="ARBA00022908"/>
    </source>
</evidence>
<dbReference type="EMBL" id="NOII01000003">
    <property type="protein sequence ID" value="OYD57296.1"/>
    <property type="molecule type" value="Genomic_DNA"/>
</dbReference>
<comment type="subcellular location">
    <subcellularLocation>
        <location evidence="1">Cytoplasm</location>
    </subcellularLocation>
</comment>
<evidence type="ECO:0000256" key="1">
    <source>
        <dbReference type="ARBA" id="ARBA00004496"/>
    </source>
</evidence>
<evidence type="ECO:0000259" key="12">
    <source>
        <dbReference type="PROSITE" id="PS51900"/>
    </source>
</evidence>
<dbReference type="GO" id="GO:0003677">
    <property type="term" value="F:DNA binding"/>
    <property type="evidence" value="ECO:0007669"/>
    <property type="project" value="UniProtKB-UniRule"/>
</dbReference>
<accession>A0A235F7L1</accession>
<keyword evidence="10" id="KW-0812">Transmembrane</keyword>
<dbReference type="SUPFAM" id="SSF56349">
    <property type="entry name" value="DNA breaking-rejoining enzymes"/>
    <property type="match status" value="1"/>
</dbReference>
<dbReference type="Proteomes" id="UP000215059">
    <property type="component" value="Unassembled WGS sequence"/>
</dbReference>
<dbReference type="GO" id="GO:0051301">
    <property type="term" value="P:cell division"/>
    <property type="evidence" value="ECO:0007669"/>
    <property type="project" value="UniProtKB-KW"/>
</dbReference>
<protein>
    <recommendedName>
        <fullName evidence="15">Core-binding (CB) domain-containing protein</fullName>
    </recommendedName>
</protein>
<dbReference type="GO" id="GO:0007059">
    <property type="term" value="P:chromosome segregation"/>
    <property type="evidence" value="ECO:0007669"/>
    <property type="project" value="UniProtKB-KW"/>
</dbReference>
<keyword evidence="14" id="KW-1185">Reference proteome</keyword>
<dbReference type="PANTHER" id="PTHR30349:SF77">
    <property type="entry name" value="TYROSINE RECOMBINASE XERC"/>
    <property type="match status" value="1"/>
</dbReference>
<feature type="domain" description="Core-binding (CB)" evidence="12">
    <location>
        <begin position="1"/>
        <end position="83"/>
    </location>
</feature>
<dbReference type="InterPro" id="IPR002104">
    <property type="entry name" value="Integrase_catalytic"/>
</dbReference>
<dbReference type="OrthoDB" id="974902at2"/>
<dbReference type="PANTHER" id="PTHR30349">
    <property type="entry name" value="PHAGE INTEGRASE-RELATED"/>
    <property type="match status" value="1"/>
</dbReference>
<keyword evidence="5" id="KW-0229">DNA integration</keyword>
<dbReference type="PROSITE" id="PS51900">
    <property type="entry name" value="CB"/>
    <property type="match status" value="1"/>
</dbReference>
<keyword evidence="2" id="KW-0963">Cytoplasm</keyword>
<evidence type="ECO:0000259" key="11">
    <source>
        <dbReference type="PROSITE" id="PS51898"/>
    </source>
</evidence>
<evidence type="ECO:0000256" key="4">
    <source>
        <dbReference type="ARBA" id="ARBA00022829"/>
    </source>
</evidence>
<dbReference type="GO" id="GO:0005737">
    <property type="term" value="C:cytoplasm"/>
    <property type="evidence" value="ECO:0007669"/>
    <property type="project" value="UniProtKB-SubCell"/>
</dbReference>
<feature type="transmembrane region" description="Helical" evidence="10">
    <location>
        <begin position="128"/>
        <end position="147"/>
    </location>
</feature>
<dbReference type="Pfam" id="PF00589">
    <property type="entry name" value="Phage_integrase"/>
    <property type="match status" value="1"/>
</dbReference>
<keyword evidence="10" id="KW-0472">Membrane</keyword>
<dbReference type="InterPro" id="IPR013762">
    <property type="entry name" value="Integrase-like_cat_sf"/>
</dbReference>
<evidence type="ECO:0000256" key="8">
    <source>
        <dbReference type="ARBA" id="ARBA00023306"/>
    </source>
</evidence>
<dbReference type="Gene3D" id="1.10.150.130">
    <property type="match status" value="1"/>
</dbReference>
<dbReference type="InterPro" id="IPR011010">
    <property type="entry name" value="DNA_brk_join_enz"/>
</dbReference>
<keyword evidence="8" id="KW-0131">Cell cycle</keyword>
<dbReference type="GO" id="GO:0006310">
    <property type="term" value="P:DNA recombination"/>
    <property type="evidence" value="ECO:0007669"/>
    <property type="project" value="UniProtKB-KW"/>
</dbReference>
<name>A0A235F7L1_9BACL</name>
<dbReference type="InterPro" id="IPR010998">
    <property type="entry name" value="Integrase_recombinase_N"/>
</dbReference>
<evidence type="ECO:0000256" key="10">
    <source>
        <dbReference type="SAM" id="Phobius"/>
    </source>
</evidence>
<keyword evidence="4" id="KW-0159">Chromosome partition</keyword>
<keyword evidence="7" id="KW-0233">DNA recombination</keyword>
<dbReference type="PROSITE" id="PS51898">
    <property type="entry name" value="TYR_RECOMBINASE"/>
    <property type="match status" value="1"/>
</dbReference>
<dbReference type="Pfam" id="PF02899">
    <property type="entry name" value="Phage_int_SAM_1"/>
    <property type="match status" value="1"/>
</dbReference>
<feature type="domain" description="Tyr recombinase" evidence="11">
    <location>
        <begin position="102"/>
        <end position="268"/>
    </location>
</feature>
<evidence type="ECO:0000313" key="14">
    <source>
        <dbReference type="Proteomes" id="UP000215059"/>
    </source>
</evidence>
<dbReference type="GO" id="GO:0015074">
    <property type="term" value="P:DNA integration"/>
    <property type="evidence" value="ECO:0007669"/>
    <property type="project" value="UniProtKB-KW"/>
</dbReference>